<dbReference type="InterPro" id="IPR017853">
    <property type="entry name" value="GH"/>
</dbReference>
<dbReference type="Proteomes" id="UP001500403">
    <property type="component" value="Unassembled WGS sequence"/>
</dbReference>
<protein>
    <recommendedName>
        <fullName evidence="3">Alpha-galactosidase</fullName>
    </recommendedName>
</protein>
<proteinExistence type="predicted"/>
<dbReference type="Gene3D" id="3.20.20.70">
    <property type="entry name" value="Aldolase class I"/>
    <property type="match status" value="1"/>
</dbReference>
<evidence type="ECO:0008006" key="3">
    <source>
        <dbReference type="Google" id="ProtNLM"/>
    </source>
</evidence>
<name>A0ABN3XQ28_9ACTN</name>
<sequence length="513" mass="56356">MSPELFVVLDDGEPPVPVAGSGVQVDLLATAEGLHINVAGPDRPLSRVAVRWPHMASADPLVLGDAWERSYGDLGWQRPDPGRPLPWSFVLYDRTAGAAIGRGVRVRPNTFCHWTIEPGSITLWLDFRNGGSPVRLGDRLLHAATVVEVQGDEGESPWSVQRRLARAMCDDPLRPSEPVVGSNNWYYAYGVDFGPKEILRDASIIVELADGHRVRPYTVVDAGWSPGGDCPGGPWTHGIPGLFDDMPGLAEEIAARGARPGIWVRPTALSFVDDESRLREGPRPAAQQPLDLTLEENLETIRASVERLVGWGYELVKHDFSTYDVFGRWGFEFGRAMTDAGWSFADNSLTNAEILLRLYRVLRAAAGDAVLIGCNTVGHLAAGLVELQRIGDDTSGREWERTLKMGVNTLPFRLAQHETFFMADADCVPCTPQTPWEKNRQFLDLVARSGTPLFLSVDPEGRTPQADRDMRAALRVALDGGTPGGVEPLDWLETRSPSRYRAGSETVTYTWTG</sequence>
<dbReference type="RefSeq" id="WP_344500402.1">
    <property type="nucleotide sequence ID" value="NZ_BAAAUD010000104.1"/>
</dbReference>
<accession>A0ABN3XQ28</accession>
<dbReference type="SUPFAM" id="SSF51445">
    <property type="entry name" value="(Trans)glycosidases"/>
    <property type="match status" value="1"/>
</dbReference>
<keyword evidence="2" id="KW-1185">Reference proteome</keyword>
<organism evidence="1 2">
    <name type="scientific">Streptomyces enissocaesilis</name>
    <dbReference type="NCBI Taxonomy" id="332589"/>
    <lineage>
        <taxon>Bacteria</taxon>
        <taxon>Bacillati</taxon>
        <taxon>Actinomycetota</taxon>
        <taxon>Actinomycetes</taxon>
        <taxon>Kitasatosporales</taxon>
        <taxon>Streptomycetaceae</taxon>
        <taxon>Streptomyces</taxon>
        <taxon>Streptomyces rochei group</taxon>
    </lineage>
</organism>
<gene>
    <name evidence="1" type="ORF">GCM10010446_65400</name>
</gene>
<dbReference type="InterPro" id="IPR013785">
    <property type="entry name" value="Aldolase_TIM"/>
</dbReference>
<comment type="caution">
    <text evidence="1">The sequence shown here is derived from an EMBL/GenBank/DDBJ whole genome shotgun (WGS) entry which is preliminary data.</text>
</comment>
<evidence type="ECO:0000313" key="1">
    <source>
        <dbReference type="EMBL" id="GAA2971600.1"/>
    </source>
</evidence>
<reference evidence="1 2" key="1">
    <citation type="journal article" date="2019" name="Int. J. Syst. Evol. Microbiol.">
        <title>The Global Catalogue of Microorganisms (GCM) 10K type strain sequencing project: providing services to taxonomists for standard genome sequencing and annotation.</title>
        <authorList>
            <consortium name="The Broad Institute Genomics Platform"/>
            <consortium name="The Broad Institute Genome Sequencing Center for Infectious Disease"/>
            <person name="Wu L."/>
            <person name="Ma J."/>
        </authorList>
    </citation>
    <scope>NUCLEOTIDE SEQUENCE [LARGE SCALE GENOMIC DNA]</scope>
    <source>
        <strain evidence="1 2">JCM 9088</strain>
    </source>
</reference>
<dbReference type="EMBL" id="BAAAUD010000104">
    <property type="protein sequence ID" value="GAA2971600.1"/>
    <property type="molecule type" value="Genomic_DNA"/>
</dbReference>
<evidence type="ECO:0000313" key="2">
    <source>
        <dbReference type="Proteomes" id="UP001500403"/>
    </source>
</evidence>